<keyword evidence="1 5" id="KW-0963">Cytoplasm</keyword>
<dbReference type="InterPro" id="IPR011961">
    <property type="entry name" value="RimM"/>
</dbReference>
<evidence type="ECO:0000256" key="5">
    <source>
        <dbReference type="HAMAP-Rule" id="MF_00014"/>
    </source>
</evidence>
<dbReference type="Pfam" id="PF24986">
    <property type="entry name" value="PRC_RimM"/>
    <property type="match status" value="1"/>
</dbReference>
<dbReference type="EMBL" id="FOJY01000002">
    <property type="protein sequence ID" value="SFA78113.1"/>
    <property type="molecule type" value="Genomic_DNA"/>
</dbReference>
<accession>A0A1I0VQ53</accession>
<gene>
    <name evidence="5" type="primary">rimM</name>
    <name evidence="8" type="ORF">SAMN05216249_102115</name>
</gene>
<dbReference type="AlphaFoldDB" id="A0A1I0VQ53"/>
<keyword evidence="4 5" id="KW-0143">Chaperone</keyword>
<dbReference type="Proteomes" id="UP000198838">
    <property type="component" value="Unassembled WGS sequence"/>
</dbReference>
<comment type="similarity">
    <text evidence="5">Belongs to the RimM family.</text>
</comment>
<keyword evidence="9" id="KW-1185">Reference proteome</keyword>
<dbReference type="GO" id="GO:0005840">
    <property type="term" value="C:ribosome"/>
    <property type="evidence" value="ECO:0007669"/>
    <property type="project" value="InterPro"/>
</dbReference>
<dbReference type="HAMAP" id="MF_00014">
    <property type="entry name" value="Ribosome_mat_RimM"/>
    <property type="match status" value="1"/>
</dbReference>
<dbReference type="SUPFAM" id="SSF50447">
    <property type="entry name" value="Translation proteins"/>
    <property type="match status" value="1"/>
</dbReference>
<dbReference type="PANTHER" id="PTHR33692:SF1">
    <property type="entry name" value="RIBOSOME MATURATION FACTOR RIMM"/>
    <property type="match status" value="1"/>
</dbReference>
<dbReference type="InterPro" id="IPR056792">
    <property type="entry name" value="PRC_RimM"/>
</dbReference>
<dbReference type="SUPFAM" id="SSF50346">
    <property type="entry name" value="PRC-barrel domain"/>
    <property type="match status" value="1"/>
</dbReference>
<dbReference type="GO" id="GO:0043022">
    <property type="term" value="F:ribosome binding"/>
    <property type="evidence" value="ECO:0007669"/>
    <property type="project" value="InterPro"/>
</dbReference>
<dbReference type="OrthoDB" id="9810331at2"/>
<dbReference type="Gene3D" id="2.40.30.60">
    <property type="entry name" value="RimM"/>
    <property type="match status" value="1"/>
</dbReference>
<evidence type="ECO:0000259" key="7">
    <source>
        <dbReference type="Pfam" id="PF24986"/>
    </source>
</evidence>
<comment type="subcellular location">
    <subcellularLocation>
        <location evidence="5">Cytoplasm</location>
    </subcellularLocation>
</comment>
<dbReference type="NCBIfam" id="TIGR02273">
    <property type="entry name" value="16S_RimM"/>
    <property type="match status" value="1"/>
</dbReference>
<reference evidence="8 9" key="1">
    <citation type="submission" date="2016-10" db="EMBL/GenBank/DDBJ databases">
        <authorList>
            <person name="de Groot N.N."/>
        </authorList>
    </citation>
    <scope>NUCLEOTIDE SEQUENCE [LARGE SCALE GENOMIC DNA]</scope>
    <source>
        <strain evidence="8 9">DSM 5522</strain>
    </source>
</reference>
<dbReference type="Pfam" id="PF01782">
    <property type="entry name" value="RimM"/>
    <property type="match status" value="1"/>
</dbReference>
<keyword evidence="2 5" id="KW-0690">Ribosome biogenesis</keyword>
<name>A0A1I0VQ53_9FIRM</name>
<evidence type="ECO:0000256" key="2">
    <source>
        <dbReference type="ARBA" id="ARBA00022517"/>
    </source>
</evidence>
<keyword evidence="3 5" id="KW-0698">rRNA processing</keyword>
<evidence type="ECO:0000259" key="6">
    <source>
        <dbReference type="Pfam" id="PF01782"/>
    </source>
</evidence>
<evidence type="ECO:0000256" key="1">
    <source>
        <dbReference type="ARBA" id="ARBA00022490"/>
    </source>
</evidence>
<dbReference type="InterPro" id="IPR009000">
    <property type="entry name" value="Transl_B-barrel_sf"/>
</dbReference>
<dbReference type="GO" id="GO:0042274">
    <property type="term" value="P:ribosomal small subunit biogenesis"/>
    <property type="evidence" value="ECO:0007669"/>
    <property type="project" value="UniProtKB-UniRule"/>
</dbReference>
<feature type="domain" description="RimM N-terminal" evidence="6">
    <location>
        <begin position="7"/>
        <end position="87"/>
    </location>
</feature>
<evidence type="ECO:0000313" key="8">
    <source>
        <dbReference type="EMBL" id="SFA78113.1"/>
    </source>
</evidence>
<comment type="function">
    <text evidence="5">An accessory protein needed during the final step in the assembly of 30S ribosomal subunit, possibly for assembly of the head region. Essential for efficient processing of 16S rRNA. May be needed both before and after RbfA during the maturation of 16S rRNA. It has affinity for free ribosomal 30S subunits but not for 70S ribosomes.</text>
</comment>
<sequence length="170" mass="19413">MEDFIRIGKITTTHGLKGEVKVYPNTDDPKRFKQLKSVYIELNQNKTNYKITSVRFFKNLVLLKFDGIVTIEEAEKLKQGILYVERKDAVPLEEDEYYVADLIGMTVLNEDNELIGELTDVIATGANDVYVVKMNNKKEVLVPAIKECILSVNIHKNIMQVHLLDGLLDL</sequence>
<evidence type="ECO:0000256" key="4">
    <source>
        <dbReference type="ARBA" id="ARBA00023186"/>
    </source>
</evidence>
<comment type="subunit">
    <text evidence="5">Binds ribosomal protein uS19.</text>
</comment>
<dbReference type="STRING" id="1120918.SAMN05216249_102115"/>
<dbReference type="InterPro" id="IPR011033">
    <property type="entry name" value="PRC_barrel-like_sf"/>
</dbReference>
<evidence type="ECO:0000256" key="3">
    <source>
        <dbReference type="ARBA" id="ARBA00022552"/>
    </source>
</evidence>
<dbReference type="GO" id="GO:0006364">
    <property type="term" value="P:rRNA processing"/>
    <property type="evidence" value="ECO:0007669"/>
    <property type="project" value="UniProtKB-UniRule"/>
</dbReference>
<feature type="domain" description="Ribosome maturation factor RimM PRC barrel" evidence="7">
    <location>
        <begin position="100"/>
        <end position="167"/>
    </location>
</feature>
<evidence type="ECO:0000313" key="9">
    <source>
        <dbReference type="Proteomes" id="UP000198838"/>
    </source>
</evidence>
<organism evidence="8 9">
    <name type="scientific">Acetitomaculum ruminis DSM 5522</name>
    <dbReference type="NCBI Taxonomy" id="1120918"/>
    <lineage>
        <taxon>Bacteria</taxon>
        <taxon>Bacillati</taxon>
        <taxon>Bacillota</taxon>
        <taxon>Clostridia</taxon>
        <taxon>Lachnospirales</taxon>
        <taxon>Lachnospiraceae</taxon>
        <taxon>Acetitomaculum</taxon>
    </lineage>
</organism>
<protein>
    <recommendedName>
        <fullName evidence="5">Ribosome maturation factor RimM</fullName>
    </recommendedName>
</protein>
<dbReference type="Gene3D" id="2.30.30.240">
    <property type="entry name" value="PRC-barrel domain"/>
    <property type="match status" value="1"/>
</dbReference>
<dbReference type="GO" id="GO:0005737">
    <property type="term" value="C:cytoplasm"/>
    <property type="evidence" value="ECO:0007669"/>
    <property type="project" value="UniProtKB-SubCell"/>
</dbReference>
<dbReference type="InterPro" id="IPR036976">
    <property type="entry name" value="RimM_N_sf"/>
</dbReference>
<dbReference type="RefSeq" id="WP_092870139.1">
    <property type="nucleotide sequence ID" value="NZ_FOJY01000002.1"/>
</dbReference>
<comment type="domain">
    <text evidence="5">The PRC barrel domain binds ribosomal protein uS19.</text>
</comment>
<proteinExistence type="inferred from homology"/>
<dbReference type="PANTHER" id="PTHR33692">
    <property type="entry name" value="RIBOSOME MATURATION FACTOR RIMM"/>
    <property type="match status" value="1"/>
</dbReference>
<dbReference type="InterPro" id="IPR002676">
    <property type="entry name" value="RimM_N"/>
</dbReference>